<name>A0ABR7AA17_9BURK</name>
<feature type="non-terminal residue" evidence="5">
    <location>
        <position position="1"/>
    </location>
</feature>
<dbReference type="Pfam" id="PF13193">
    <property type="entry name" value="AMP-binding_C"/>
    <property type="match status" value="1"/>
</dbReference>
<dbReference type="SUPFAM" id="SSF52777">
    <property type="entry name" value="CoA-dependent acyltransferases"/>
    <property type="match status" value="2"/>
</dbReference>
<accession>A0ABR7AA17</accession>
<dbReference type="Gene3D" id="1.10.1200.10">
    <property type="entry name" value="ACP-like"/>
    <property type="match status" value="1"/>
</dbReference>
<dbReference type="CDD" id="cd19544">
    <property type="entry name" value="E-C_NRPS"/>
    <property type="match status" value="1"/>
</dbReference>
<dbReference type="SUPFAM" id="SSF56801">
    <property type="entry name" value="Acetyl-CoA synthetase-like"/>
    <property type="match status" value="2"/>
</dbReference>
<keyword evidence="3" id="KW-0597">Phosphoprotein</keyword>
<dbReference type="SUPFAM" id="SSF47336">
    <property type="entry name" value="ACP-like"/>
    <property type="match status" value="1"/>
</dbReference>
<dbReference type="Gene3D" id="3.30.559.10">
    <property type="entry name" value="Chloramphenicol acetyltransferase-like domain"/>
    <property type="match status" value="1"/>
</dbReference>
<dbReference type="InterPro" id="IPR045851">
    <property type="entry name" value="AMP-bd_C_sf"/>
</dbReference>
<evidence type="ECO:0000313" key="5">
    <source>
        <dbReference type="EMBL" id="MBC3933697.1"/>
    </source>
</evidence>
<feature type="domain" description="Carrier" evidence="4">
    <location>
        <begin position="126"/>
        <end position="200"/>
    </location>
</feature>
<organism evidence="5 6">
    <name type="scientific">Undibacterium curvum</name>
    <dbReference type="NCBI Taxonomy" id="2762294"/>
    <lineage>
        <taxon>Bacteria</taxon>
        <taxon>Pseudomonadati</taxon>
        <taxon>Pseudomonadota</taxon>
        <taxon>Betaproteobacteria</taxon>
        <taxon>Burkholderiales</taxon>
        <taxon>Oxalobacteraceae</taxon>
        <taxon>Undibacterium</taxon>
    </lineage>
</organism>
<dbReference type="InterPro" id="IPR001242">
    <property type="entry name" value="Condensation_dom"/>
</dbReference>
<feature type="non-terminal residue" evidence="5">
    <location>
        <position position="744"/>
    </location>
</feature>
<keyword evidence="2" id="KW-0596">Phosphopantetheine</keyword>
<dbReference type="EMBL" id="JACOGD010000019">
    <property type="protein sequence ID" value="MBC3933697.1"/>
    <property type="molecule type" value="Genomic_DNA"/>
</dbReference>
<evidence type="ECO:0000256" key="1">
    <source>
        <dbReference type="ARBA" id="ARBA00001957"/>
    </source>
</evidence>
<dbReference type="InterPro" id="IPR023213">
    <property type="entry name" value="CAT-like_dom_sf"/>
</dbReference>
<dbReference type="RefSeq" id="WP_230404122.1">
    <property type="nucleotide sequence ID" value="NZ_JACOGD010000019.1"/>
</dbReference>
<evidence type="ECO:0000256" key="2">
    <source>
        <dbReference type="ARBA" id="ARBA00022450"/>
    </source>
</evidence>
<comment type="caution">
    <text evidence="5">The sequence shown here is derived from an EMBL/GenBank/DDBJ whole genome shotgun (WGS) entry which is preliminary data.</text>
</comment>
<gene>
    <name evidence="5" type="ORF">H8K43_18645</name>
</gene>
<keyword evidence="6" id="KW-1185">Reference proteome</keyword>
<dbReference type="Gene3D" id="3.30.300.30">
    <property type="match status" value="1"/>
</dbReference>
<evidence type="ECO:0000256" key="3">
    <source>
        <dbReference type="ARBA" id="ARBA00022553"/>
    </source>
</evidence>
<dbReference type="Pfam" id="PF00668">
    <property type="entry name" value="Condensation"/>
    <property type="match status" value="1"/>
</dbReference>
<dbReference type="InterPro" id="IPR006162">
    <property type="entry name" value="Ppantetheine_attach_site"/>
</dbReference>
<dbReference type="Proteomes" id="UP000654304">
    <property type="component" value="Unassembled WGS sequence"/>
</dbReference>
<dbReference type="Gene3D" id="3.30.559.30">
    <property type="entry name" value="Nonribosomal peptide synthetase, condensation domain"/>
    <property type="match status" value="1"/>
</dbReference>
<dbReference type="InterPro" id="IPR009081">
    <property type="entry name" value="PP-bd_ACP"/>
</dbReference>
<comment type="cofactor">
    <cofactor evidence="1">
        <name>pantetheine 4'-phosphate</name>
        <dbReference type="ChEBI" id="CHEBI:47942"/>
    </cofactor>
</comment>
<reference evidence="5 6" key="1">
    <citation type="submission" date="2020-08" db="EMBL/GenBank/DDBJ databases">
        <title>Novel species isolated from subtropical streams in China.</title>
        <authorList>
            <person name="Lu H."/>
        </authorList>
    </citation>
    <scope>NUCLEOTIDE SEQUENCE [LARGE SCALE GENOMIC DNA]</scope>
    <source>
        <strain evidence="5 6">CY22W</strain>
    </source>
</reference>
<protein>
    <submittedName>
        <fullName evidence="5">Non-ribosomal peptide synthetase</fullName>
    </submittedName>
</protein>
<evidence type="ECO:0000313" key="6">
    <source>
        <dbReference type="Proteomes" id="UP000654304"/>
    </source>
</evidence>
<dbReference type="InterPro" id="IPR025110">
    <property type="entry name" value="AMP-bd_C"/>
</dbReference>
<evidence type="ECO:0000259" key="4">
    <source>
        <dbReference type="PROSITE" id="PS50075"/>
    </source>
</evidence>
<dbReference type="PROSITE" id="PS50075">
    <property type="entry name" value="CARRIER"/>
    <property type="match status" value="1"/>
</dbReference>
<dbReference type="Pfam" id="PF00550">
    <property type="entry name" value="PP-binding"/>
    <property type="match status" value="1"/>
</dbReference>
<dbReference type="PANTHER" id="PTHR45527">
    <property type="entry name" value="NONRIBOSOMAL PEPTIDE SYNTHETASE"/>
    <property type="match status" value="1"/>
</dbReference>
<dbReference type="InterPro" id="IPR036736">
    <property type="entry name" value="ACP-like_sf"/>
</dbReference>
<dbReference type="PROSITE" id="PS00012">
    <property type="entry name" value="PHOSPHOPANTETHEINE"/>
    <property type="match status" value="1"/>
</dbReference>
<sequence>WRADGSLEYLGRADHQVKIRGQRIEVGEIENTLRQQVGIRQAAVIARQDEGQKEKRLVAYVVAQEGAPQNSADLHSALSRRLTDAMLPSAYVWLQSLPLNANGKLDVKALPAPQVQHYLAQQPYAAPVGELEHSLAAMWQELLKVDRVGRHDNFFELGGHSLLAVKLAERMRQRDWHVNISSLFARPTLAALAEAVEHSERHAGALQTPPNRIAPDATQITPAMLPLVQLTQTQIDSIVHQIPGGVAQIQDIYPLAPLQEGMLFHHMLESTGDAYLTSVTLGFQHEASLDGFMHALQSVLDRHDVLRTSMHWEGLDTPVQVVWRQTSLIVEELCDTDSKLSVQAQLEARYDNRHYRLNLKQAPLLRAVRAYDPAQQRWLLLVLLHHLILDHASMELLMQEISLTGRGLQALLPVPLAFRDVVAHARLGVSSDAQRRFFTQMLGHIDEATAPFGVLDVRANGADMRSASISLDAELARRLRLIVRQQGVGSASLMHLAWALVLAHTTGRDEPVFGTVLLGRMHAGAGADRALGLFINTLPLCVSAGQLSVEQALRITHARLAELLEHEHTPLALAQSCSAVPAPLPLFTTLLNCRYVADKQPGTQDGVWPDMEMLGSAGASNYPITMSVDDQETGFTLTASAVHAVSPEQLCTWMLHALEGLCRALEQQPRLACAQLKLLSDSERNLLLDRWQGARLAMAHSQRLEQQISMQGSATPQAIAVIDGIDRWTYAELETRANHRAAQL</sequence>
<proteinExistence type="predicted"/>
<dbReference type="PANTHER" id="PTHR45527:SF1">
    <property type="entry name" value="FATTY ACID SYNTHASE"/>
    <property type="match status" value="1"/>
</dbReference>